<dbReference type="PANTHER" id="PTHR36842">
    <property type="entry name" value="PROTEIN TOLB HOMOLOG"/>
    <property type="match status" value="1"/>
</dbReference>
<dbReference type="InterPro" id="IPR011042">
    <property type="entry name" value="6-blade_b-propeller_TolB-like"/>
</dbReference>
<dbReference type="InterPro" id="IPR011659">
    <property type="entry name" value="WD40"/>
</dbReference>
<evidence type="ECO:0000313" key="5">
    <source>
        <dbReference type="Proteomes" id="UP000319836"/>
    </source>
</evidence>
<dbReference type="InterPro" id="IPR039568">
    <property type="entry name" value="Peptidase_MA-like_dom"/>
</dbReference>
<dbReference type="Proteomes" id="UP000319836">
    <property type="component" value="Unassembled WGS sequence"/>
</dbReference>
<feature type="non-terminal residue" evidence="4">
    <location>
        <position position="611"/>
    </location>
</feature>
<comment type="caution">
    <text evidence="4">The sequence shown here is derived from an EMBL/GenBank/DDBJ whole genome shotgun (WGS) entry which is preliminary data.</text>
</comment>
<evidence type="ECO:0000313" key="4">
    <source>
        <dbReference type="EMBL" id="TMQ69862.1"/>
    </source>
</evidence>
<proteinExistence type="inferred from homology"/>
<dbReference type="AlphaFoldDB" id="A0A538U1V8"/>
<accession>A0A538U1V8</accession>
<evidence type="ECO:0000256" key="2">
    <source>
        <dbReference type="SAM" id="MobiDB-lite"/>
    </source>
</evidence>
<name>A0A538U1V8_UNCEI</name>
<evidence type="ECO:0000256" key="1">
    <source>
        <dbReference type="ARBA" id="ARBA00009820"/>
    </source>
</evidence>
<sequence length="611" mass="68757">MLETPHVRLHFYAEEESLARRLAAHAESTCVEYDRRFRLEFKHPIPVLFYSAHHLFQQTNATPELITESVGGLTELIKGRVLIPHNGSWARLAWVTRHELTHAYMLEKLTRVMHDHKRSHGYMPPLWFTEGLAEYCGTTWDADAEGLLRDAVLTGRAVPLTHDEEIEGTVLMYKEGQSFLLYVADRFGPEKVFDLLDNWYRSDDFETTFRLTYGEKLASVDRDWFEWLKRRYYPEVASLKTASEQGTRLTRRGPYNLGPRVLPPLAPADTALRFCYFMARESGVELMASEPGPKGRRKERRMLRAGTSPSYESFHLFQNRPDASPSGMVALSAKHGGRDALYLMDSRTGHVIRRLEFPHLVAILDPSIVPGDSAIVFSAQDYSGRSDLYRATWNPQRVQLERLTRDDFDDVEPDVSPDGRWVAFSSDRGDIEHHAIYRLSLSGGVPERVSQPPSGDDRQPVYSPDGKWIAFRSTRGGTSDLYVRPSEPSLEARRVTRMAGPVYDPDWLPGGRGLVYTGQERVEFQSYVTRFDPDTLKAETETPPEGRPVASLTTDVALAGGLGTPKESGVYTGPKHAYERRLGLDLVQNAFAVDPALGAGGGGQIAISDVL</sequence>
<comment type="similarity">
    <text evidence="1">Belongs to the TolB family.</text>
</comment>
<dbReference type="Pfam" id="PF07676">
    <property type="entry name" value="PD40"/>
    <property type="match status" value="2"/>
</dbReference>
<organism evidence="4 5">
    <name type="scientific">Eiseniibacteriota bacterium</name>
    <dbReference type="NCBI Taxonomy" id="2212470"/>
    <lineage>
        <taxon>Bacteria</taxon>
        <taxon>Candidatus Eiseniibacteriota</taxon>
    </lineage>
</organism>
<dbReference type="PANTHER" id="PTHR36842:SF1">
    <property type="entry name" value="PROTEIN TOLB"/>
    <property type="match status" value="1"/>
</dbReference>
<dbReference type="EMBL" id="VBPA01000258">
    <property type="protein sequence ID" value="TMQ69862.1"/>
    <property type="molecule type" value="Genomic_DNA"/>
</dbReference>
<feature type="domain" description="Peptidase MA-like" evidence="3">
    <location>
        <begin position="42"/>
        <end position="229"/>
    </location>
</feature>
<gene>
    <name evidence="4" type="ORF">E6K80_10285</name>
</gene>
<reference evidence="4 5" key="1">
    <citation type="journal article" date="2019" name="Nat. Microbiol.">
        <title>Mediterranean grassland soil C-N compound turnover is dependent on rainfall and depth, and is mediated by genomically divergent microorganisms.</title>
        <authorList>
            <person name="Diamond S."/>
            <person name="Andeer P.F."/>
            <person name="Li Z."/>
            <person name="Crits-Christoph A."/>
            <person name="Burstein D."/>
            <person name="Anantharaman K."/>
            <person name="Lane K.R."/>
            <person name="Thomas B.C."/>
            <person name="Pan C."/>
            <person name="Northen T.R."/>
            <person name="Banfield J.F."/>
        </authorList>
    </citation>
    <scope>NUCLEOTIDE SEQUENCE [LARGE SCALE GENOMIC DNA]</scope>
    <source>
        <strain evidence="4">WS_10</strain>
    </source>
</reference>
<dbReference type="Gene3D" id="2.120.10.30">
    <property type="entry name" value="TolB, C-terminal domain"/>
    <property type="match status" value="2"/>
</dbReference>
<dbReference type="Pfam" id="PF13485">
    <property type="entry name" value="Peptidase_MA_2"/>
    <property type="match status" value="1"/>
</dbReference>
<evidence type="ECO:0000259" key="3">
    <source>
        <dbReference type="Pfam" id="PF13485"/>
    </source>
</evidence>
<dbReference type="SUPFAM" id="SSF82171">
    <property type="entry name" value="DPP6 N-terminal domain-like"/>
    <property type="match status" value="1"/>
</dbReference>
<feature type="region of interest" description="Disordered" evidence="2">
    <location>
        <begin position="444"/>
        <end position="465"/>
    </location>
</feature>
<protein>
    <recommendedName>
        <fullName evidence="3">Peptidase MA-like domain-containing protein</fullName>
    </recommendedName>
</protein>